<accession>A0A844AT01</accession>
<proteinExistence type="inferred from homology"/>
<evidence type="ECO:0000313" key="4">
    <source>
        <dbReference type="Proteomes" id="UP000436694"/>
    </source>
</evidence>
<gene>
    <name evidence="3" type="ORF">GG681_07215</name>
</gene>
<keyword evidence="4" id="KW-1185">Reference proteome</keyword>
<evidence type="ECO:0000259" key="2">
    <source>
        <dbReference type="Pfam" id="PF00582"/>
    </source>
</evidence>
<dbReference type="RefSeq" id="WP_153546573.1">
    <property type="nucleotide sequence ID" value="NZ_WIXK01000003.1"/>
</dbReference>
<dbReference type="CDD" id="cd00293">
    <property type="entry name" value="USP-like"/>
    <property type="match status" value="1"/>
</dbReference>
<name>A0A844AT01_9RHOB</name>
<comment type="similarity">
    <text evidence="1">Belongs to the universal stress protein A family.</text>
</comment>
<sequence length="279" mass="30096">MSYKTLLTVISDAEGALAPLNQTSTLASWFEAHIDALCLGVDRTQASYDYGMANSMLMQKSLQTAREEAAALQSFAEAHFARDDVPFSVSHAVSPLGEIARSVSRHGRFCDLMVLGKPYGKNASIEAEAIVEAGLFESAAPVLIVPHDDTLRGIPKSIVVGWNESAEALSAVRKALPFLKAAEIVHVAVIDPPRHSPNRSDPGGQLCQMLARHGVNCDVNVLCKSMPRTSDVLLRHMDDTASDLLVMGAYGHSRFREAILGGATRHILETTTKPVLMAH</sequence>
<dbReference type="EMBL" id="WIXK01000003">
    <property type="protein sequence ID" value="MQY42428.1"/>
    <property type="molecule type" value="Genomic_DNA"/>
</dbReference>
<reference evidence="3 4" key="1">
    <citation type="submission" date="2019-10" db="EMBL/GenBank/DDBJ databases">
        <title>Epibacterium sp. nov., isolated from seawater.</title>
        <authorList>
            <person name="Zhang X."/>
            <person name="Li N."/>
        </authorList>
    </citation>
    <scope>NUCLEOTIDE SEQUENCE [LARGE SCALE GENOMIC DNA]</scope>
    <source>
        <strain evidence="3 4">SM1969</strain>
    </source>
</reference>
<protein>
    <submittedName>
        <fullName evidence="3">Universal stress protein</fullName>
    </submittedName>
</protein>
<dbReference type="PANTHER" id="PTHR46268">
    <property type="entry name" value="STRESS RESPONSE PROTEIN NHAX"/>
    <property type="match status" value="1"/>
</dbReference>
<dbReference type="PANTHER" id="PTHR46268:SF15">
    <property type="entry name" value="UNIVERSAL STRESS PROTEIN HP_0031"/>
    <property type="match status" value="1"/>
</dbReference>
<dbReference type="SUPFAM" id="SSF52402">
    <property type="entry name" value="Adenine nucleotide alpha hydrolases-like"/>
    <property type="match status" value="2"/>
</dbReference>
<organism evidence="3 4">
    <name type="scientific">Tritonibacter aquimaris</name>
    <dbReference type="NCBI Taxonomy" id="2663379"/>
    <lineage>
        <taxon>Bacteria</taxon>
        <taxon>Pseudomonadati</taxon>
        <taxon>Pseudomonadota</taxon>
        <taxon>Alphaproteobacteria</taxon>
        <taxon>Rhodobacterales</taxon>
        <taxon>Paracoccaceae</taxon>
        <taxon>Tritonibacter</taxon>
    </lineage>
</organism>
<evidence type="ECO:0000256" key="1">
    <source>
        <dbReference type="ARBA" id="ARBA00008791"/>
    </source>
</evidence>
<dbReference type="InterPro" id="IPR006016">
    <property type="entry name" value="UspA"/>
</dbReference>
<dbReference type="Pfam" id="PF00582">
    <property type="entry name" value="Usp"/>
    <property type="match status" value="1"/>
</dbReference>
<dbReference type="Gene3D" id="3.40.50.12370">
    <property type="match status" value="1"/>
</dbReference>
<dbReference type="Proteomes" id="UP000436694">
    <property type="component" value="Unassembled WGS sequence"/>
</dbReference>
<evidence type="ECO:0000313" key="3">
    <source>
        <dbReference type="EMBL" id="MQY42428.1"/>
    </source>
</evidence>
<dbReference type="AlphaFoldDB" id="A0A844AT01"/>
<feature type="domain" description="UspA" evidence="2">
    <location>
        <begin position="230"/>
        <end position="278"/>
    </location>
</feature>
<comment type="caution">
    <text evidence="3">The sequence shown here is derived from an EMBL/GenBank/DDBJ whole genome shotgun (WGS) entry which is preliminary data.</text>
</comment>